<dbReference type="EMBL" id="QZDT01000017">
    <property type="protein sequence ID" value="NBJ93260.1"/>
    <property type="molecule type" value="Genomic_DNA"/>
</dbReference>
<evidence type="ECO:0000259" key="5">
    <source>
        <dbReference type="Pfam" id="PF13476"/>
    </source>
</evidence>
<comment type="similarity">
    <text evidence="1">Belongs to the SMC family. SbcC subfamily.</text>
</comment>
<evidence type="ECO:0000256" key="1">
    <source>
        <dbReference type="ARBA" id="ARBA00006930"/>
    </source>
</evidence>
<dbReference type="Gene3D" id="3.40.50.300">
    <property type="entry name" value="P-loop containing nucleotide triphosphate hydrolases"/>
    <property type="match status" value="2"/>
</dbReference>
<protein>
    <recommendedName>
        <fullName evidence="3">Nuclease SbcCD subunit C</fullName>
    </recommendedName>
</protein>
<dbReference type="SUPFAM" id="SSF52540">
    <property type="entry name" value="P-loop containing nucleoside triphosphate hydrolases"/>
    <property type="match status" value="1"/>
</dbReference>
<dbReference type="Proteomes" id="UP001154420">
    <property type="component" value="Unassembled WGS sequence"/>
</dbReference>
<dbReference type="PANTHER" id="PTHR32114:SF2">
    <property type="entry name" value="ABC TRANSPORTER ABCH.3"/>
    <property type="match status" value="1"/>
</dbReference>
<organism evidence="6 7">
    <name type="scientific">Parablautia muri</name>
    <dbReference type="NCBI Taxonomy" id="2320879"/>
    <lineage>
        <taxon>Bacteria</taxon>
        <taxon>Bacillati</taxon>
        <taxon>Bacillota</taxon>
        <taxon>Clostridia</taxon>
        <taxon>Lachnospirales</taxon>
        <taxon>Lachnospiraceae</taxon>
        <taxon>Parablautia</taxon>
    </lineage>
</organism>
<dbReference type="GO" id="GO:0016887">
    <property type="term" value="F:ATP hydrolysis activity"/>
    <property type="evidence" value="ECO:0007669"/>
    <property type="project" value="InterPro"/>
</dbReference>
<name>A0A9X5BG69_9FIRM</name>
<evidence type="ECO:0000256" key="4">
    <source>
        <dbReference type="SAM" id="Coils"/>
    </source>
</evidence>
<dbReference type="InterPro" id="IPR027417">
    <property type="entry name" value="P-loop_NTPase"/>
</dbReference>
<feature type="domain" description="Rad50/SbcC-type AAA" evidence="5">
    <location>
        <begin position="24"/>
        <end position="321"/>
    </location>
</feature>
<proteinExistence type="inferred from homology"/>
<evidence type="ECO:0000313" key="7">
    <source>
        <dbReference type="Proteomes" id="UP001154420"/>
    </source>
</evidence>
<gene>
    <name evidence="6" type="ORF">D5281_11810</name>
</gene>
<dbReference type="Pfam" id="PF13476">
    <property type="entry name" value="AAA_23"/>
    <property type="match status" value="1"/>
</dbReference>
<comment type="subunit">
    <text evidence="2">Heterodimer of SbcC and SbcD.</text>
</comment>
<dbReference type="Pfam" id="PF13558">
    <property type="entry name" value="SbcC_Walker_B"/>
    <property type="match status" value="1"/>
</dbReference>
<evidence type="ECO:0000313" key="6">
    <source>
        <dbReference type="EMBL" id="NBJ93260.1"/>
    </source>
</evidence>
<sequence length="887" mass="101085">MPDWRQYRKHSLWYAGGITMKPVKLILCGWGPYREKQEIDFTGFKARGLFLITGQTGAGKTTVFDALTYALYGNMSGSIREKASVRSDFAGADMPTYVELYMTHNGQEYQIYRNPEYLRPKKRGGKDSTSLTKEREKAVFTGPDGVSVEGSSEVTRKVQELLKLDYRQFKQLSMIAQGEFAKLLSAPPSEKTKIFREIFGTDLYEKMAACLKARSGTVYKKVMECRHKMDGDIEMLIRDGIPLERSDSYFYEGVIAFLEEEKEKWKARWQESRNAYTQNEGLVQKLNAQVAENEKIHSLYEKLEKEKQRWGNLLQRQEEMKEKEALLTLQEKAAGLRLADMKVEAAKNDVCAMEKEIAASFEDIKRLEQERDGKAAFYAGRQEIALGYEEEKNYQEARQALEQEGKRYAGKEKELGKLQKNYLAAEQEEDAAKASYEKAQRAYRHGIAGILAENLAEGMPCPVCGSVHHPSPAVSADTLPSEENVKSLKKDYEKKQKLCVKLHGETAACMAHTTELKRRLEEMAQKVGSLEQKREERSDLAASYIAEHSKEDFEKQMKQCEQRLVLIQEKKDALDKRKKELLAACEKKEKLTDDFQEKMKKVGFMGEEAYRKALADEKEMSRLRSEIERYRQDCNLCRQMIGHLTEEVGNAKPEDAEILSRQLQKARQEGKELFDRHLALENKLQSVKRGIASLLEKQGQLEQFMERYSLFKDLDDAANGNNKKRLVFEQFVLASYFEDILVAANIRLRLMSGGRYELKRAEEVNDGRSKDNLEIEVMDYYTGKYRSIKTLSGGEMFKASLALALGMSDVVQSAGGGLKVEALFVDEGFGSLDSESLEQACLTLQSLVEKDRLIGIISHVPELREKIGNQIQIEKTNAGSRAHVVLS</sequence>
<feature type="coiled-coil region" evidence="4">
    <location>
        <begin position="394"/>
        <end position="442"/>
    </location>
</feature>
<feature type="coiled-coil region" evidence="4">
    <location>
        <begin position="255"/>
        <end position="320"/>
    </location>
</feature>
<dbReference type="PANTHER" id="PTHR32114">
    <property type="entry name" value="ABC TRANSPORTER ABCH.3"/>
    <property type="match status" value="1"/>
</dbReference>
<feature type="coiled-coil region" evidence="4">
    <location>
        <begin position="513"/>
        <end position="683"/>
    </location>
</feature>
<dbReference type="InterPro" id="IPR038729">
    <property type="entry name" value="Rad50/SbcC_AAA"/>
</dbReference>
<accession>A0A9X5BG69</accession>
<keyword evidence="4" id="KW-0175">Coiled coil</keyword>
<reference evidence="6" key="1">
    <citation type="submission" date="2018-09" db="EMBL/GenBank/DDBJ databases">
        <title>Murine metabolic-syndrome-specific gut microbial biobank.</title>
        <authorList>
            <person name="Liu C."/>
        </authorList>
    </citation>
    <scope>NUCLEOTIDE SEQUENCE</scope>
    <source>
        <strain evidence="6">D42-62</strain>
    </source>
</reference>
<dbReference type="AlphaFoldDB" id="A0A9X5BG69"/>
<evidence type="ECO:0000256" key="2">
    <source>
        <dbReference type="ARBA" id="ARBA00011322"/>
    </source>
</evidence>
<dbReference type="GO" id="GO:0006302">
    <property type="term" value="P:double-strand break repair"/>
    <property type="evidence" value="ECO:0007669"/>
    <property type="project" value="InterPro"/>
</dbReference>
<evidence type="ECO:0000256" key="3">
    <source>
        <dbReference type="ARBA" id="ARBA00013368"/>
    </source>
</evidence>
<comment type="caution">
    <text evidence="6">The sequence shown here is derived from an EMBL/GenBank/DDBJ whole genome shotgun (WGS) entry which is preliminary data.</text>
</comment>
<keyword evidence="7" id="KW-1185">Reference proteome</keyword>